<dbReference type="AlphaFoldDB" id="A0AAV4S6S0"/>
<reference evidence="1 2" key="1">
    <citation type="submission" date="2021-06" db="EMBL/GenBank/DDBJ databases">
        <title>Caerostris extrusa draft genome.</title>
        <authorList>
            <person name="Kono N."/>
            <person name="Arakawa K."/>
        </authorList>
    </citation>
    <scope>NUCLEOTIDE SEQUENCE [LARGE SCALE GENOMIC DNA]</scope>
</reference>
<dbReference type="Proteomes" id="UP001054945">
    <property type="component" value="Unassembled WGS sequence"/>
</dbReference>
<proteinExistence type="predicted"/>
<gene>
    <name evidence="1" type="ORF">CEXT_415601</name>
</gene>
<name>A0AAV4S6S0_CAEEX</name>
<organism evidence="1 2">
    <name type="scientific">Caerostris extrusa</name>
    <name type="common">Bark spider</name>
    <name type="synonym">Caerostris bankana</name>
    <dbReference type="NCBI Taxonomy" id="172846"/>
    <lineage>
        <taxon>Eukaryota</taxon>
        <taxon>Metazoa</taxon>
        <taxon>Ecdysozoa</taxon>
        <taxon>Arthropoda</taxon>
        <taxon>Chelicerata</taxon>
        <taxon>Arachnida</taxon>
        <taxon>Araneae</taxon>
        <taxon>Araneomorphae</taxon>
        <taxon>Entelegynae</taxon>
        <taxon>Araneoidea</taxon>
        <taxon>Araneidae</taxon>
        <taxon>Caerostris</taxon>
    </lineage>
</organism>
<comment type="caution">
    <text evidence="1">The sequence shown here is derived from an EMBL/GenBank/DDBJ whole genome shotgun (WGS) entry which is preliminary data.</text>
</comment>
<keyword evidence="2" id="KW-1185">Reference proteome</keyword>
<evidence type="ECO:0000313" key="1">
    <source>
        <dbReference type="EMBL" id="GIY28791.1"/>
    </source>
</evidence>
<dbReference type="EMBL" id="BPLR01008984">
    <property type="protein sequence ID" value="GIY28791.1"/>
    <property type="molecule type" value="Genomic_DNA"/>
</dbReference>
<protein>
    <submittedName>
        <fullName evidence="1">Uncharacterized protein</fullName>
    </submittedName>
</protein>
<accession>A0AAV4S6S0</accession>
<sequence length="66" mass="7704">MEDGKQKRVGLYRNNFSEYLIEQDKSSEICSQSLEETMQEEVERVLTPVSVKPTDDQRTLNFMKCA</sequence>
<evidence type="ECO:0000313" key="2">
    <source>
        <dbReference type="Proteomes" id="UP001054945"/>
    </source>
</evidence>